<evidence type="ECO:0000313" key="2">
    <source>
        <dbReference type="Ensembl" id="ENSOSUP00000019253.1"/>
    </source>
</evidence>
<dbReference type="Ensembl" id="ENSOSUT00000019876.1">
    <property type="protein sequence ID" value="ENSOSUP00000019253.1"/>
    <property type="gene ID" value="ENSOSUG00000013548.1"/>
</dbReference>
<dbReference type="AlphaFoldDB" id="A0A8C8BDV1"/>
<evidence type="ECO:0000256" key="1">
    <source>
        <dbReference type="SAM" id="MobiDB-lite"/>
    </source>
</evidence>
<proteinExistence type="predicted"/>
<evidence type="ECO:0000313" key="3">
    <source>
        <dbReference type="Proteomes" id="UP000694552"/>
    </source>
</evidence>
<accession>A0A8C8BDV1</accession>
<sequence>MSMPVEQDIFTGSSEPQRSYHGSGFRIQVEPCARAFNSFSSPSSGVLQRDISSLSKDFFFIFLKTSFQKISQLPCKLFCKRLC</sequence>
<keyword evidence="3" id="KW-1185">Reference proteome</keyword>
<name>A0A8C8BDV1_9STRI</name>
<protein>
    <submittedName>
        <fullName evidence="2">Uncharacterized protein</fullName>
    </submittedName>
</protein>
<dbReference type="Proteomes" id="UP000694552">
    <property type="component" value="Unplaced"/>
</dbReference>
<reference evidence="2" key="1">
    <citation type="submission" date="2025-08" db="UniProtKB">
        <authorList>
            <consortium name="Ensembl"/>
        </authorList>
    </citation>
    <scope>IDENTIFICATION</scope>
</reference>
<reference evidence="2" key="2">
    <citation type="submission" date="2025-09" db="UniProtKB">
        <authorList>
            <consortium name="Ensembl"/>
        </authorList>
    </citation>
    <scope>IDENTIFICATION</scope>
</reference>
<feature type="region of interest" description="Disordered" evidence="1">
    <location>
        <begin position="1"/>
        <end position="21"/>
    </location>
</feature>
<organism evidence="2 3">
    <name type="scientific">Otus sunia</name>
    <name type="common">Oriental scops-owl</name>
    <dbReference type="NCBI Taxonomy" id="257818"/>
    <lineage>
        <taxon>Eukaryota</taxon>
        <taxon>Metazoa</taxon>
        <taxon>Chordata</taxon>
        <taxon>Craniata</taxon>
        <taxon>Vertebrata</taxon>
        <taxon>Euteleostomi</taxon>
        <taxon>Archelosauria</taxon>
        <taxon>Archosauria</taxon>
        <taxon>Dinosauria</taxon>
        <taxon>Saurischia</taxon>
        <taxon>Theropoda</taxon>
        <taxon>Coelurosauria</taxon>
        <taxon>Aves</taxon>
        <taxon>Neognathae</taxon>
        <taxon>Neoaves</taxon>
        <taxon>Telluraves</taxon>
        <taxon>Strigiformes</taxon>
        <taxon>Strigidae</taxon>
        <taxon>Otus</taxon>
    </lineage>
</organism>